<evidence type="ECO:0000313" key="3">
    <source>
        <dbReference type="Proteomes" id="UP001164286"/>
    </source>
</evidence>
<keyword evidence="1" id="KW-0812">Transmembrane</keyword>
<dbReference type="EMBL" id="JAKWFO010000014">
    <property type="protein sequence ID" value="KAI9632798.1"/>
    <property type="molecule type" value="Genomic_DNA"/>
</dbReference>
<protein>
    <submittedName>
        <fullName evidence="2">N-acetylglucosaminyl transferase component-domain-containing protein</fullName>
    </submittedName>
</protein>
<proteinExistence type="predicted"/>
<dbReference type="GO" id="GO:0006506">
    <property type="term" value="P:GPI anchor biosynthetic process"/>
    <property type="evidence" value="ECO:0007669"/>
    <property type="project" value="InterPro"/>
</dbReference>
<keyword evidence="1" id="KW-0472">Membrane</keyword>
<dbReference type="RefSeq" id="XP_052942575.1">
    <property type="nucleotide sequence ID" value="XM_053091442.1"/>
</dbReference>
<feature type="transmembrane region" description="Helical" evidence="1">
    <location>
        <begin position="195"/>
        <end position="214"/>
    </location>
</feature>
<evidence type="ECO:0000313" key="2">
    <source>
        <dbReference type="EMBL" id="KAI9632798.1"/>
    </source>
</evidence>
<keyword evidence="2" id="KW-0808">Transferase</keyword>
<feature type="transmembrane region" description="Helical" evidence="1">
    <location>
        <begin position="335"/>
        <end position="353"/>
    </location>
</feature>
<comment type="caution">
    <text evidence="2">The sequence shown here is derived from an EMBL/GenBank/DDBJ whole genome shotgun (WGS) entry which is preliminary data.</text>
</comment>
<feature type="transmembrane region" description="Helical" evidence="1">
    <location>
        <begin position="365"/>
        <end position="385"/>
    </location>
</feature>
<dbReference type="GO" id="GO:0005783">
    <property type="term" value="C:endoplasmic reticulum"/>
    <property type="evidence" value="ECO:0007669"/>
    <property type="project" value="TreeGrafter"/>
</dbReference>
<keyword evidence="3" id="KW-1185">Reference proteome</keyword>
<dbReference type="PANTHER" id="PTHR21329:SF3">
    <property type="entry name" value="PHOSPHATIDYLINOSITOL N-ACETYLGLUCOSAMINYLTRANSFERASE SUBUNIT Q"/>
    <property type="match status" value="1"/>
</dbReference>
<dbReference type="InterPro" id="IPR007720">
    <property type="entry name" value="PigQ/GPI1"/>
</dbReference>
<dbReference type="Proteomes" id="UP001164286">
    <property type="component" value="Unassembled WGS sequence"/>
</dbReference>
<organism evidence="2 3">
    <name type="scientific">Dioszegia hungarica</name>
    <dbReference type="NCBI Taxonomy" id="4972"/>
    <lineage>
        <taxon>Eukaryota</taxon>
        <taxon>Fungi</taxon>
        <taxon>Dikarya</taxon>
        <taxon>Basidiomycota</taxon>
        <taxon>Agaricomycotina</taxon>
        <taxon>Tremellomycetes</taxon>
        <taxon>Tremellales</taxon>
        <taxon>Bulleribasidiaceae</taxon>
        <taxon>Dioszegia</taxon>
    </lineage>
</organism>
<dbReference type="PANTHER" id="PTHR21329">
    <property type="entry name" value="PHOSPHATIDYLINOSITOL N-ACETYLGLUCOSAMINYLTRANSFERASE SUBUNIT Q-RELATED"/>
    <property type="match status" value="1"/>
</dbReference>
<dbReference type="Pfam" id="PF05024">
    <property type="entry name" value="Gpi1"/>
    <property type="match status" value="1"/>
</dbReference>
<evidence type="ECO:0000256" key="1">
    <source>
        <dbReference type="SAM" id="Phobius"/>
    </source>
</evidence>
<feature type="transmembrane region" description="Helical" evidence="1">
    <location>
        <begin position="275"/>
        <end position="296"/>
    </location>
</feature>
<sequence>MHLIWPTSLRSPDEGYALGWRTSRAVYVLTVVNDWQQAQNIIRQCRDAVGLAKTPKTPVVGVIAVVCRPEEAKGEFREEVDLPRLTLSTGRLVHCEPSMEVILVDPPDPDRLRYLTASGPTAEADDQSAAVDCLGVQDSYGPRAGFSKSESEVEEMLRLINTMKAARRRIERALVPKTKSAPPSISRFASSTMPVINVLALAFVPITILSGLLVRLANQRQSVGWSPVSTLSASATLQQIALRSTQLLEAPRRFHNTLRAQEVPIETRSKRYMRFWNTVWLILNDLILGYCAYQVLTHNDRFFAHHLPAFVERYLASDIISALTWLNDWPVGLKLNTPLSQFYCSTLTILLQSWKEIMLPMTQSLALLLTTALAITSLAGLTLFLAALEDVVSLFTLHLRLCNTMTRGICRWQLASLGGLWNLFRGKRWNVLRQRTDSYQYDVDQLFLGTLLFTVSAFLLPTVLTYASLFLLLAVVVSALTYCLRTLRTALNSFPLFEVLLRVKEPSRLPAGIYFELRPSAKAGIPTLVLKNSPRPMTSILGGIFRHQQAKADQ</sequence>
<gene>
    <name evidence="2" type="ORF">MKK02DRAFT_41109</name>
</gene>
<dbReference type="GO" id="GO:0016740">
    <property type="term" value="F:transferase activity"/>
    <property type="evidence" value="ECO:0007669"/>
    <property type="project" value="UniProtKB-KW"/>
</dbReference>
<dbReference type="GeneID" id="77730647"/>
<dbReference type="AlphaFoldDB" id="A0AA38H288"/>
<accession>A0AA38H288</accession>
<feature type="transmembrane region" description="Helical" evidence="1">
    <location>
        <begin position="469"/>
        <end position="487"/>
    </location>
</feature>
<name>A0AA38H288_9TREE</name>
<keyword evidence="1" id="KW-1133">Transmembrane helix</keyword>
<dbReference type="GO" id="GO:0016020">
    <property type="term" value="C:membrane"/>
    <property type="evidence" value="ECO:0007669"/>
    <property type="project" value="InterPro"/>
</dbReference>
<reference evidence="2" key="1">
    <citation type="journal article" date="2022" name="G3 (Bethesda)">
        <title>High quality genome of the basidiomycete yeast Dioszegia hungarica PDD-24b-2 isolated from cloud water.</title>
        <authorList>
            <person name="Jarrige D."/>
            <person name="Haridas S."/>
            <person name="Bleykasten-Grosshans C."/>
            <person name="Joly M."/>
            <person name="Nadalig T."/>
            <person name="Sancelme M."/>
            <person name="Vuilleumier S."/>
            <person name="Grigoriev I.V."/>
            <person name="Amato P."/>
            <person name="Bringel F."/>
        </authorList>
    </citation>
    <scope>NUCLEOTIDE SEQUENCE</scope>
    <source>
        <strain evidence="2">PDD-24b-2</strain>
    </source>
</reference>